<evidence type="ECO:0000256" key="1">
    <source>
        <dbReference type="ARBA" id="ARBA00004123"/>
    </source>
</evidence>
<dbReference type="GO" id="GO:0045815">
    <property type="term" value="P:transcription initiation-coupled chromatin remodeling"/>
    <property type="evidence" value="ECO:0007669"/>
    <property type="project" value="EnsemblFungi"/>
</dbReference>
<comment type="similarity">
    <text evidence="2">Belongs to the acetyltransferase family. GCN5 subfamily.</text>
</comment>
<evidence type="ECO:0000313" key="17">
    <source>
        <dbReference type="Proteomes" id="UP000070544"/>
    </source>
</evidence>
<dbReference type="InterPro" id="IPR037800">
    <property type="entry name" value="GCN5"/>
</dbReference>
<dbReference type="GO" id="GO:0140011">
    <property type="term" value="F:histone H4K12ac reader activity"/>
    <property type="evidence" value="ECO:0007669"/>
    <property type="project" value="EnsemblFungi"/>
</dbReference>
<evidence type="ECO:0000256" key="3">
    <source>
        <dbReference type="ARBA" id="ARBA00013184"/>
    </source>
</evidence>
<dbReference type="GO" id="GO:0140671">
    <property type="term" value="C:ADA complex"/>
    <property type="evidence" value="ECO:0007669"/>
    <property type="project" value="EnsemblFungi"/>
</dbReference>
<dbReference type="Gene3D" id="1.20.920.10">
    <property type="entry name" value="Bromodomain-like"/>
    <property type="match status" value="1"/>
</dbReference>
<dbReference type="GO" id="GO:0046695">
    <property type="term" value="C:SLIK (SAGA-like) complex"/>
    <property type="evidence" value="ECO:0007669"/>
    <property type="project" value="EnsemblFungi"/>
</dbReference>
<evidence type="ECO:0000256" key="9">
    <source>
        <dbReference type="ARBA" id="ARBA00023163"/>
    </source>
</evidence>
<proteinExistence type="inferred from homology"/>
<evidence type="ECO:0000256" key="6">
    <source>
        <dbReference type="ARBA" id="ARBA00023015"/>
    </source>
</evidence>
<dbReference type="GO" id="GO:0032968">
    <property type="term" value="P:positive regulation of transcription elongation by RNA polymerase II"/>
    <property type="evidence" value="ECO:0007669"/>
    <property type="project" value="EnsemblFungi"/>
</dbReference>
<dbReference type="GO" id="GO:0043993">
    <property type="term" value="F:histone H3K18 acetyltransferase activity"/>
    <property type="evidence" value="ECO:0007669"/>
    <property type="project" value="EnsemblFungi"/>
</dbReference>
<evidence type="ECO:0000259" key="15">
    <source>
        <dbReference type="PROSITE" id="PS51186"/>
    </source>
</evidence>
<dbReference type="GO" id="GO:0140046">
    <property type="term" value="F:histone H4K16ac reader activity"/>
    <property type="evidence" value="ECO:0007669"/>
    <property type="project" value="EnsemblFungi"/>
</dbReference>
<dbReference type="GO" id="GO:0140129">
    <property type="term" value="F:histone H3K56ac reader activity"/>
    <property type="evidence" value="ECO:0007669"/>
    <property type="project" value="EnsemblFungi"/>
</dbReference>
<dbReference type="PROSITE" id="PS00633">
    <property type="entry name" value="BROMODOMAIN_1"/>
    <property type="match status" value="1"/>
</dbReference>
<dbReference type="SMART" id="SM00297">
    <property type="entry name" value="BROMO"/>
    <property type="match status" value="1"/>
</dbReference>
<dbReference type="InterPro" id="IPR000182">
    <property type="entry name" value="GNAT_dom"/>
</dbReference>
<dbReference type="PROSITE" id="PS50014">
    <property type="entry name" value="BROMODOMAIN_2"/>
    <property type="match status" value="1"/>
</dbReference>
<comment type="subcellular location">
    <subcellularLocation>
        <location evidence="1">Nucleus</location>
    </subcellularLocation>
</comment>
<keyword evidence="7 12" id="KW-0103">Bromodomain</keyword>
<dbReference type="PANTHER" id="PTHR45750">
    <property type="entry name" value="GH11602P"/>
    <property type="match status" value="1"/>
</dbReference>
<reference evidence="16 17" key="1">
    <citation type="journal article" date="2015" name="Genome Biol. Evol.">
        <title>Phylogenomic analyses indicate that early fungi evolved digesting cell walls of algal ancestors of land plants.</title>
        <authorList>
            <person name="Chang Y."/>
            <person name="Wang S."/>
            <person name="Sekimoto S."/>
            <person name="Aerts A.L."/>
            <person name="Choi C."/>
            <person name="Clum A."/>
            <person name="LaButti K.M."/>
            <person name="Lindquist E.A."/>
            <person name="Yee Ngan C."/>
            <person name="Ohm R.A."/>
            <person name="Salamov A.A."/>
            <person name="Grigoriev I.V."/>
            <person name="Spatafora J.W."/>
            <person name="Berbee M.L."/>
        </authorList>
    </citation>
    <scope>NUCLEOTIDE SEQUENCE [LARGE SCALE GENOMIC DNA]</scope>
    <source>
        <strain evidence="16 17">JEL478</strain>
    </source>
</reference>
<evidence type="ECO:0000256" key="13">
    <source>
        <dbReference type="SAM" id="MobiDB-lite"/>
    </source>
</evidence>
<dbReference type="CDD" id="cd05509">
    <property type="entry name" value="Bromo_gcn5_like"/>
    <property type="match status" value="1"/>
</dbReference>
<gene>
    <name evidence="16" type="ORF">M427DRAFT_58529</name>
</gene>
<feature type="compositionally biased region" description="Polar residues" evidence="13">
    <location>
        <begin position="31"/>
        <end position="43"/>
    </location>
</feature>
<dbReference type="PROSITE" id="PS51186">
    <property type="entry name" value="GNAT"/>
    <property type="match status" value="1"/>
</dbReference>
<evidence type="ECO:0000313" key="16">
    <source>
        <dbReference type="EMBL" id="KXS13476.1"/>
    </source>
</evidence>
<dbReference type="GO" id="GO:0140068">
    <property type="term" value="F:histone crotonyltransferase activity"/>
    <property type="evidence" value="ECO:0007669"/>
    <property type="project" value="EnsemblFungi"/>
</dbReference>
<dbReference type="GO" id="GO:0003712">
    <property type="term" value="F:transcription coregulator activity"/>
    <property type="evidence" value="ECO:0007669"/>
    <property type="project" value="EnsemblFungi"/>
</dbReference>
<dbReference type="InterPro" id="IPR036427">
    <property type="entry name" value="Bromodomain-like_sf"/>
</dbReference>
<dbReference type="InterPro" id="IPR001487">
    <property type="entry name" value="Bromodomain"/>
</dbReference>
<evidence type="ECO:0000256" key="2">
    <source>
        <dbReference type="ARBA" id="ARBA00008607"/>
    </source>
</evidence>
<dbReference type="Pfam" id="PF00439">
    <property type="entry name" value="Bromodomain"/>
    <property type="match status" value="1"/>
</dbReference>
<evidence type="ECO:0000256" key="11">
    <source>
        <dbReference type="ARBA" id="ARBA00023315"/>
    </source>
</evidence>
<dbReference type="OrthoDB" id="1937912at2759"/>
<keyword evidence="5" id="KW-0156">Chromatin regulator</keyword>
<dbReference type="PANTHER" id="PTHR45750:SF3">
    <property type="entry name" value="HISTONE ACETYLTRANSFERASE"/>
    <property type="match status" value="1"/>
</dbReference>
<dbReference type="GO" id="GO:0036408">
    <property type="term" value="F:histone H3K14 acetyltransferase activity"/>
    <property type="evidence" value="ECO:0007669"/>
    <property type="project" value="EnsemblFungi"/>
</dbReference>
<accession>A0A139A9N1</accession>
<dbReference type="GO" id="GO:0005829">
    <property type="term" value="C:cytosol"/>
    <property type="evidence" value="ECO:0007669"/>
    <property type="project" value="EnsemblFungi"/>
</dbReference>
<dbReference type="GO" id="GO:0000124">
    <property type="term" value="C:SAGA complex"/>
    <property type="evidence" value="ECO:0007669"/>
    <property type="project" value="EnsemblFungi"/>
</dbReference>
<evidence type="ECO:0000256" key="5">
    <source>
        <dbReference type="ARBA" id="ARBA00022853"/>
    </source>
</evidence>
<dbReference type="OMA" id="HQPPKEW"/>
<evidence type="ECO:0000256" key="7">
    <source>
        <dbReference type="ARBA" id="ARBA00023117"/>
    </source>
</evidence>
<keyword evidence="6" id="KW-0805">Transcription regulation</keyword>
<keyword evidence="9" id="KW-0804">Transcription</keyword>
<dbReference type="InterPro" id="IPR016181">
    <property type="entry name" value="Acyl_CoA_acyltransferase"/>
</dbReference>
<evidence type="ECO:0000256" key="8">
    <source>
        <dbReference type="ARBA" id="ARBA00023159"/>
    </source>
</evidence>
<feature type="domain" description="Bromo" evidence="14">
    <location>
        <begin position="380"/>
        <end position="448"/>
    </location>
</feature>
<sequence length="471" mass="53371">MAAPYQMSGFPSAQGIFPPMNVPSKRKLASTDDTIANPDTSNLKRTRIGPLGFENGLPDAFPGSLPPEYAQNGYGLQIDGQSDRDIEGVDGDGDGDTEENKEGEEEGEDEEAKDEGPPRSKRHTVAREEEEKGIIKFETVVNDGDRRSMIILTGLKNIFQKQLPKMPKEYIARLVYDRNHVGMAIVRDGLKVVGGITYRPFVQRKFAEIVFCAISSTEQVKGYGALLMSHLKDFVRPQGMVHFLTYADNYAIGYFKKQGFTTEITLDRSVWVGYIKDYEGGTLMQCTMLDKVEYLKMFEILDIQKQAVLDKIKQTTRSHIVYPGLTIFKSGQVMEIDPMSIPGVREAGWSMDMETMPRRQPPAPRGPLWAAMSQLTNDLKKHNQAWPFLEPVAGVADYYEIIKEPMDLRTLGTKVDEGAYETMEEYARDVQKIFDNCKQYNEPSTPYVKCANALERFFQQRFKQKRQEVGR</sequence>
<feature type="domain" description="N-acetyltransferase" evidence="15">
    <location>
        <begin position="139"/>
        <end position="289"/>
    </location>
</feature>
<protein>
    <recommendedName>
        <fullName evidence="3">histone acetyltransferase</fullName>
        <ecNumber evidence="3">2.3.1.48</ecNumber>
    </recommendedName>
</protein>
<evidence type="ECO:0000256" key="4">
    <source>
        <dbReference type="ARBA" id="ARBA00022679"/>
    </source>
</evidence>
<dbReference type="SUPFAM" id="SSF55729">
    <property type="entry name" value="Acyl-CoA N-acyltransferases (Nat)"/>
    <property type="match status" value="1"/>
</dbReference>
<keyword evidence="11 16" id="KW-0012">Acyltransferase</keyword>
<keyword evidence="17" id="KW-1185">Reference proteome</keyword>
<dbReference type="Pfam" id="PF00583">
    <property type="entry name" value="Acetyltransf_1"/>
    <property type="match status" value="1"/>
</dbReference>
<dbReference type="GO" id="GO:0000775">
    <property type="term" value="C:chromosome, centromeric region"/>
    <property type="evidence" value="ECO:0007669"/>
    <property type="project" value="EnsemblFungi"/>
</dbReference>
<feature type="compositionally biased region" description="Acidic residues" evidence="13">
    <location>
        <begin position="88"/>
        <end position="113"/>
    </location>
</feature>
<organism evidence="16 17">
    <name type="scientific">Gonapodya prolifera (strain JEL478)</name>
    <name type="common">Monoblepharis prolifera</name>
    <dbReference type="NCBI Taxonomy" id="1344416"/>
    <lineage>
        <taxon>Eukaryota</taxon>
        <taxon>Fungi</taxon>
        <taxon>Fungi incertae sedis</taxon>
        <taxon>Chytridiomycota</taxon>
        <taxon>Chytridiomycota incertae sedis</taxon>
        <taxon>Monoblepharidomycetes</taxon>
        <taxon>Monoblepharidales</taxon>
        <taxon>Gonapodyaceae</taxon>
        <taxon>Gonapodya</taxon>
    </lineage>
</organism>
<dbReference type="EC" id="2.3.1.48" evidence="3"/>
<dbReference type="PRINTS" id="PR00503">
    <property type="entry name" value="BROMODOMAIN"/>
</dbReference>
<dbReference type="SUPFAM" id="SSF47370">
    <property type="entry name" value="Bromodomain"/>
    <property type="match status" value="1"/>
</dbReference>
<dbReference type="Proteomes" id="UP000070544">
    <property type="component" value="Unassembled WGS sequence"/>
</dbReference>
<dbReference type="GO" id="GO:0043992">
    <property type="term" value="F:histone H3K9 acetyltransferase activity"/>
    <property type="evidence" value="ECO:0007669"/>
    <property type="project" value="EnsemblFungi"/>
</dbReference>
<feature type="region of interest" description="Disordered" evidence="13">
    <location>
        <begin position="1"/>
        <end position="128"/>
    </location>
</feature>
<dbReference type="AlphaFoldDB" id="A0A139A9N1"/>
<keyword evidence="4 16" id="KW-0808">Transferase</keyword>
<dbReference type="Gene3D" id="3.40.630.30">
    <property type="match status" value="1"/>
</dbReference>
<dbReference type="GO" id="GO:0005634">
    <property type="term" value="C:nucleus"/>
    <property type="evidence" value="ECO:0007669"/>
    <property type="project" value="UniProtKB-SubCell"/>
</dbReference>
<keyword evidence="10" id="KW-0539">Nucleus</keyword>
<evidence type="ECO:0000259" key="14">
    <source>
        <dbReference type="PROSITE" id="PS50014"/>
    </source>
</evidence>
<keyword evidence="8" id="KW-0010">Activator</keyword>
<dbReference type="EMBL" id="KQ965777">
    <property type="protein sequence ID" value="KXS13476.1"/>
    <property type="molecule type" value="Genomic_DNA"/>
</dbReference>
<dbReference type="GO" id="GO:0010515">
    <property type="term" value="P:negative regulation of induction of conjugation with cellular fusion"/>
    <property type="evidence" value="ECO:0007669"/>
    <property type="project" value="EnsemblFungi"/>
</dbReference>
<evidence type="ECO:0000256" key="10">
    <source>
        <dbReference type="ARBA" id="ARBA00023242"/>
    </source>
</evidence>
<dbReference type="CDD" id="cd04301">
    <property type="entry name" value="NAT_SF"/>
    <property type="match status" value="1"/>
</dbReference>
<name>A0A139A9N1_GONPJ</name>
<dbReference type="InterPro" id="IPR018359">
    <property type="entry name" value="Bromodomain_CS"/>
</dbReference>
<dbReference type="STRING" id="1344416.A0A139A9N1"/>
<evidence type="ECO:0000256" key="12">
    <source>
        <dbReference type="PROSITE-ProRule" id="PRU00035"/>
    </source>
</evidence>